<evidence type="ECO:0000313" key="2">
    <source>
        <dbReference type="Proteomes" id="UP000680805"/>
    </source>
</evidence>
<evidence type="ECO:0008006" key="3">
    <source>
        <dbReference type="Google" id="ProtNLM"/>
    </source>
</evidence>
<sequence>MPKQPHSFKRLVLGLQPGAHDRAMQLAVELADLLHLDLLGLFLEDSNLRDLAGIPFSREFRTLGGGWHAIDLSRLAHDFELAARSIERKLMGAAKRLSTGCQFEIARGPMAKTFAAVSRSDDIVMIVEPRSPAERATQQFAWLLEGAFRSAAAVMLVPPHIARTRGPVVAIASSSDDPSILAAAAIAFAAKEELVIIENDGLDADDSRIPQLAAETGLVIKRLAAGNVRLADPTACAQAFRQITERLIVMTRGALADEAASAIAAARRVPVLIVEPKGGWN</sequence>
<evidence type="ECO:0000313" key="1">
    <source>
        <dbReference type="EMBL" id="QWG17704.1"/>
    </source>
</evidence>
<reference evidence="1" key="1">
    <citation type="submission" date="2021-06" db="EMBL/GenBank/DDBJ databases">
        <title>Bradyrhizobium sp. S2-11-2 Genome sequencing.</title>
        <authorList>
            <person name="Jin L."/>
        </authorList>
    </citation>
    <scope>NUCLEOTIDE SEQUENCE</scope>
    <source>
        <strain evidence="1">S2-11-2</strain>
    </source>
</reference>
<organism evidence="1 2">
    <name type="scientific">Bradyrhizobium sediminis</name>
    <dbReference type="NCBI Taxonomy" id="2840469"/>
    <lineage>
        <taxon>Bacteria</taxon>
        <taxon>Pseudomonadati</taxon>
        <taxon>Pseudomonadota</taxon>
        <taxon>Alphaproteobacteria</taxon>
        <taxon>Hyphomicrobiales</taxon>
        <taxon>Nitrobacteraceae</taxon>
        <taxon>Bradyrhizobium</taxon>
    </lineage>
</organism>
<protein>
    <recommendedName>
        <fullName evidence="3">Universal stress protein</fullName>
    </recommendedName>
</protein>
<dbReference type="RefSeq" id="WP_215613338.1">
    <property type="nucleotide sequence ID" value="NZ_CP076135.1"/>
</dbReference>
<dbReference type="Proteomes" id="UP000680805">
    <property type="component" value="Chromosome"/>
</dbReference>
<gene>
    <name evidence="1" type="ORF">KMZ68_22530</name>
</gene>
<accession>A0A975NPG2</accession>
<dbReference type="AlphaFoldDB" id="A0A975NPG2"/>
<name>A0A975NPG2_9BRAD</name>
<proteinExistence type="predicted"/>
<dbReference type="KEGG" id="bsei:KMZ68_22530"/>
<dbReference type="EMBL" id="CP076135">
    <property type="protein sequence ID" value="QWG17704.1"/>
    <property type="molecule type" value="Genomic_DNA"/>
</dbReference>